<evidence type="ECO:0000256" key="10">
    <source>
        <dbReference type="RuleBase" id="RU000488"/>
    </source>
</evidence>
<evidence type="ECO:0000256" key="3">
    <source>
        <dbReference type="ARBA" id="ARBA00022448"/>
    </source>
</evidence>
<evidence type="ECO:0000256" key="4">
    <source>
        <dbReference type="ARBA" id="ARBA00022692"/>
    </source>
</evidence>
<keyword evidence="6" id="KW-0999">Mitochondrion inner membrane</keyword>
<gene>
    <name evidence="12" type="ORF">JMJ35_005097</name>
</gene>
<evidence type="ECO:0000256" key="8">
    <source>
        <dbReference type="ARBA" id="ARBA00023136"/>
    </source>
</evidence>
<evidence type="ECO:0000256" key="7">
    <source>
        <dbReference type="ARBA" id="ARBA00022989"/>
    </source>
</evidence>
<evidence type="ECO:0000256" key="11">
    <source>
        <dbReference type="SAM" id="Phobius"/>
    </source>
</evidence>
<keyword evidence="8 9" id="KW-0472">Membrane</keyword>
<dbReference type="InterPro" id="IPR018108">
    <property type="entry name" value="MCP_transmembrane"/>
</dbReference>
<dbReference type="Gene3D" id="1.50.40.10">
    <property type="entry name" value="Mitochondrial carrier domain"/>
    <property type="match status" value="1"/>
</dbReference>
<dbReference type="SUPFAM" id="SSF103506">
    <property type="entry name" value="Mitochondrial carrier"/>
    <property type="match status" value="1"/>
</dbReference>
<evidence type="ECO:0000313" key="12">
    <source>
        <dbReference type="EMBL" id="KAK0511969.1"/>
    </source>
</evidence>
<keyword evidence="7 11" id="KW-1133">Transmembrane helix</keyword>
<evidence type="ECO:0000256" key="2">
    <source>
        <dbReference type="ARBA" id="ARBA00006375"/>
    </source>
</evidence>
<evidence type="ECO:0000256" key="1">
    <source>
        <dbReference type="ARBA" id="ARBA00004141"/>
    </source>
</evidence>
<sequence>MDQPSSPPLPTARVKSPFTRALLAGALAGTTVDLSLYPIDTLKTRLQSSAGFHASGGFRGIYAGVGSALIGSAPSAALFFVSYEGLKASLKRLRRGGSSGLCSACAHRGGEAARAGGAAAEFNCCAEVYTRAEGEDWGGGSVEGVV</sequence>
<evidence type="ECO:0000256" key="6">
    <source>
        <dbReference type="ARBA" id="ARBA00022792"/>
    </source>
</evidence>
<name>A0AA39R1M3_9LECA</name>
<comment type="caution">
    <text evidence="12">The sequence shown here is derived from an EMBL/GenBank/DDBJ whole genome shotgun (WGS) entry which is preliminary data.</text>
</comment>
<keyword evidence="4 9" id="KW-0812">Transmembrane</keyword>
<feature type="transmembrane region" description="Helical" evidence="11">
    <location>
        <begin position="59"/>
        <end position="83"/>
    </location>
</feature>
<reference evidence="12" key="1">
    <citation type="submission" date="2023-03" db="EMBL/GenBank/DDBJ databases">
        <title>Complete genome of Cladonia borealis.</title>
        <authorList>
            <person name="Park H."/>
        </authorList>
    </citation>
    <scope>NUCLEOTIDE SEQUENCE</scope>
    <source>
        <strain evidence="12">ANT050790</strain>
    </source>
</reference>
<evidence type="ECO:0000313" key="13">
    <source>
        <dbReference type="Proteomes" id="UP001166286"/>
    </source>
</evidence>
<organism evidence="12 13">
    <name type="scientific">Cladonia borealis</name>
    <dbReference type="NCBI Taxonomy" id="184061"/>
    <lineage>
        <taxon>Eukaryota</taxon>
        <taxon>Fungi</taxon>
        <taxon>Dikarya</taxon>
        <taxon>Ascomycota</taxon>
        <taxon>Pezizomycotina</taxon>
        <taxon>Lecanoromycetes</taxon>
        <taxon>OSLEUM clade</taxon>
        <taxon>Lecanoromycetidae</taxon>
        <taxon>Lecanorales</taxon>
        <taxon>Lecanorineae</taxon>
        <taxon>Cladoniaceae</taxon>
        <taxon>Cladonia</taxon>
    </lineage>
</organism>
<dbReference type="InterPro" id="IPR023395">
    <property type="entry name" value="MCP_dom_sf"/>
</dbReference>
<evidence type="ECO:0000256" key="9">
    <source>
        <dbReference type="PROSITE-ProRule" id="PRU00282"/>
    </source>
</evidence>
<proteinExistence type="inferred from homology"/>
<comment type="similarity">
    <text evidence="2 10">Belongs to the mitochondrial carrier (TC 2.A.29) family.</text>
</comment>
<evidence type="ECO:0000256" key="5">
    <source>
        <dbReference type="ARBA" id="ARBA00022737"/>
    </source>
</evidence>
<feature type="repeat" description="Solcar" evidence="9">
    <location>
        <begin position="16"/>
        <end position="89"/>
    </location>
</feature>
<dbReference type="PROSITE" id="PS50920">
    <property type="entry name" value="SOLCAR"/>
    <property type="match status" value="1"/>
</dbReference>
<protein>
    <submittedName>
        <fullName evidence="12">Uncharacterized protein</fullName>
    </submittedName>
</protein>
<keyword evidence="13" id="KW-1185">Reference proteome</keyword>
<dbReference type="Proteomes" id="UP001166286">
    <property type="component" value="Unassembled WGS sequence"/>
</dbReference>
<keyword evidence="6" id="KW-0496">Mitochondrion</keyword>
<keyword evidence="3 10" id="KW-0813">Transport</keyword>
<comment type="subcellular location">
    <subcellularLocation>
        <location evidence="1">Membrane</location>
        <topology evidence="1">Multi-pass membrane protein</topology>
    </subcellularLocation>
</comment>
<keyword evidence="5" id="KW-0677">Repeat</keyword>
<dbReference type="PANTHER" id="PTHR45667">
    <property type="entry name" value="S-ADENOSYLMETHIONINE MITOCHONDRIAL CARRIER PROTEIN"/>
    <property type="match status" value="1"/>
</dbReference>
<dbReference type="Pfam" id="PF00153">
    <property type="entry name" value="Mito_carr"/>
    <property type="match status" value="2"/>
</dbReference>
<dbReference type="EMBL" id="JAFEKC020000011">
    <property type="protein sequence ID" value="KAK0511969.1"/>
    <property type="molecule type" value="Genomic_DNA"/>
</dbReference>
<dbReference type="AlphaFoldDB" id="A0AA39R1M3"/>
<dbReference type="GO" id="GO:0016020">
    <property type="term" value="C:membrane"/>
    <property type="evidence" value="ECO:0007669"/>
    <property type="project" value="UniProtKB-SubCell"/>
</dbReference>
<accession>A0AA39R1M3</accession>